<keyword evidence="3" id="KW-0547">Nucleotide-binding</keyword>
<dbReference type="Pfam" id="PF00005">
    <property type="entry name" value="ABC_tran"/>
    <property type="match status" value="1"/>
</dbReference>
<dbReference type="SUPFAM" id="SSF52540">
    <property type="entry name" value="P-loop containing nucleoside triphosphate hydrolases"/>
    <property type="match status" value="1"/>
</dbReference>
<dbReference type="AlphaFoldDB" id="A0A843AA72"/>
<dbReference type="Proteomes" id="UP000652307">
    <property type="component" value="Unassembled WGS sequence"/>
</dbReference>
<dbReference type="InterPro" id="IPR050763">
    <property type="entry name" value="ABC_transporter_ATP-binding"/>
</dbReference>
<sequence length="301" mass="33411">MIEINNISKYFGNVKAIENVSFNVSNGEIVGYVGLNGAGKTTTIRVAVGVLPPDSGDVSIDGFSITRDKRKASEKIGWVPELPIFETDFKALDYFVYLAGYYGLSSSEAKKMGKEMLERFGLENALNMKLSAFSQGMKKRFALAVSMINDPPNFIFDEVLNGLDPQGIAFFRDMAVDFKKRKKAILFSSHILGEVQNIADRVVFIHKGKVIGSYKVDEIINTVKPSIVIKLDKIDDNTVNLLEKYGKVSKQGEYVVISSPSVSSGEVVKVLVEKGLSVLEIKYEERSLEDFFFSLLKSRGE</sequence>
<dbReference type="RefSeq" id="WP_193803483.1">
    <property type="nucleotide sequence ID" value="NZ_JADEZV010000001.1"/>
</dbReference>
<gene>
    <name evidence="6" type="ORF">IOK49_02570</name>
</gene>
<evidence type="ECO:0000259" key="5">
    <source>
        <dbReference type="PROSITE" id="PS50893"/>
    </source>
</evidence>
<evidence type="ECO:0000313" key="7">
    <source>
        <dbReference type="Proteomes" id="UP000652307"/>
    </source>
</evidence>
<dbReference type="CDD" id="cd03230">
    <property type="entry name" value="ABC_DR_subfamily_A"/>
    <property type="match status" value="1"/>
</dbReference>
<dbReference type="EMBL" id="JADEZV010000001">
    <property type="protein sequence ID" value="MBE9390964.1"/>
    <property type="molecule type" value="Genomic_DNA"/>
</dbReference>
<evidence type="ECO:0000256" key="1">
    <source>
        <dbReference type="ARBA" id="ARBA00005417"/>
    </source>
</evidence>
<keyword evidence="2" id="KW-0813">Transport</keyword>
<proteinExistence type="inferred from homology"/>
<name>A0A843AA72_9CREN</name>
<evidence type="ECO:0000256" key="2">
    <source>
        <dbReference type="ARBA" id="ARBA00022448"/>
    </source>
</evidence>
<dbReference type="InterPro" id="IPR017871">
    <property type="entry name" value="ABC_transporter-like_CS"/>
</dbReference>
<dbReference type="PROSITE" id="PS50893">
    <property type="entry name" value="ABC_TRANSPORTER_2"/>
    <property type="match status" value="1"/>
</dbReference>
<dbReference type="GO" id="GO:0016887">
    <property type="term" value="F:ATP hydrolysis activity"/>
    <property type="evidence" value="ECO:0007669"/>
    <property type="project" value="InterPro"/>
</dbReference>
<comment type="caution">
    <text evidence="6">The sequence shown here is derived from an EMBL/GenBank/DDBJ whole genome shotgun (WGS) entry which is preliminary data.</text>
</comment>
<dbReference type="SMART" id="SM00382">
    <property type="entry name" value="AAA"/>
    <property type="match status" value="1"/>
</dbReference>
<reference evidence="6" key="1">
    <citation type="submission" date="2020-10" db="EMBL/GenBank/DDBJ databases">
        <title>Fervidococcus fontis strain 3639Fd - the first crenarchaeon capable of growth on lipids.</title>
        <authorList>
            <person name="Kochetkova T.V."/>
            <person name="Elcheninov A.G."/>
            <person name="Toschakov S.V."/>
            <person name="Kublanov I.V."/>
        </authorList>
    </citation>
    <scope>NUCLEOTIDE SEQUENCE</scope>
    <source>
        <strain evidence="6">3639Fd</strain>
    </source>
</reference>
<evidence type="ECO:0000256" key="3">
    <source>
        <dbReference type="ARBA" id="ARBA00022741"/>
    </source>
</evidence>
<comment type="similarity">
    <text evidence="1">Belongs to the ABC transporter superfamily.</text>
</comment>
<keyword evidence="4 6" id="KW-0067">ATP-binding</keyword>
<evidence type="ECO:0000313" key="6">
    <source>
        <dbReference type="EMBL" id="MBE9390964.1"/>
    </source>
</evidence>
<accession>A0A843AA72</accession>
<evidence type="ECO:0000256" key="4">
    <source>
        <dbReference type="ARBA" id="ARBA00022840"/>
    </source>
</evidence>
<protein>
    <submittedName>
        <fullName evidence="6">ABC transporter ATP-binding protein</fullName>
    </submittedName>
</protein>
<dbReference type="PANTHER" id="PTHR42711:SF5">
    <property type="entry name" value="ABC TRANSPORTER ATP-BINDING PROTEIN NATA"/>
    <property type="match status" value="1"/>
</dbReference>
<dbReference type="Gene3D" id="3.40.50.300">
    <property type="entry name" value="P-loop containing nucleotide triphosphate hydrolases"/>
    <property type="match status" value="1"/>
</dbReference>
<feature type="domain" description="ABC transporter" evidence="5">
    <location>
        <begin position="2"/>
        <end position="232"/>
    </location>
</feature>
<dbReference type="InterPro" id="IPR003593">
    <property type="entry name" value="AAA+_ATPase"/>
</dbReference>
<dbReference type="PROSITE" id="PS00211">
    <property type="entry name" value="ABC_TRANSPORTER_1"/>
    <property type="match status" value="1"/>
</dbReference>
<dbReference type="PANTHER" id="PTHR42711">
    <property type="entry name" value="ABC TRANSPORTER ATP-BINDING PROTEIN"/>
    <property type="match status" value="1"/>
</dbReference>
<organism evidence="6 7">
    <name type="scientific">Fervidicoccus fontis</name>
    <dbReference type="NCBI Taxonomy" id="683846"/>
    <lineage>
        <taxon>Archaea</taxon>
        <taxon>Thermoproteota</taxon>
        <taxon>Thermoprotei</taxon>
        <taxon>Fervidicoccales</taxon>
        <taxon>Fervidicoccaceae</taxon>
        <taxon>Fervidicoccus</taxon>
    </lineage>
</organism>
<dbReference type="GO" id="GO:0005524">
    <property type="term" value="F:ATP binding"/>
    <property type="evidence" value="ECO:0007669"/>
    <property type="project" value="UniProtKB-KW"/>
</dbReference>
<dbReference type="InterPro" id="IPR027417">
    <property type="entry name" value="P-loop_NTPase"/>
</dbReference>
<dbReference type="InterPro" id="IPR003439">
    <property type="entry name" value="ABC_transporter-like_ATP-bd"/>
</dbReference>